<dbReference type="AlphaFoldDB" id="A0A9P6US13"/>
<dbReference type="SUPFAM" id="SSF52540">
    <property type="entry name" value="P-loop containing nucleoside triphosphate hydrolases"/>
    <property type="match status" value="1"/>
</dbReference>
<evidence type="ECO:0000313" key="2">
    <source>
        <dbReference type="Proteomes" id="UP000738325"/>
    </source>
</evidence>
<organism evidence="1 2">
    <name type="scientific">Dissophora globulifera</name>
    <dbReference type="NCBI Taxonomy" id="979702"/>
    <lineage>
        <taxon>Eukaryota</taxon>
        <taxon>Fungi</taxon>
        <taxon>Fungi incertae sedis</taxon>
        <taxon>Mucoromycota</taxon>
        <taxon>Mortierellomycotina</taxon>
        <taxon>Mortierellomycetes</taxon>
        <taxon>Mortierellales</taxon>
        <taxon>Mortierellaceae</taxon>
        <taxon>Dissophora</taxon>
    </lineage>
</organism>
<dbReference type="Proteomes" id="UP000738325">
    <property type="component" value="Unassembled WGS sequence"/>
</dbReference>
<comment type="caution">
    <text evidence="1">The sequence shown here is derived from an EMBL/GenBank/DDBJ whole genome shotgun (WGS) entry which is preliminary data.</text>
</comment>
<dbReference type="InterPro" id="IPR027417">
    <property type="entry name" value="P-loop_NTPase"/>
</dbReference>
<proteinExistence type="predicted"/>
<reference evidence="1" key="1">
    <citation type="journal article" date="2020" name="Fungal Divers.">
        <title>Resolving the Mortierellaceae phylogeny through synthesis of multi-gene phylogenetics and phylogenomics.</title>
        <authorList>
            <person name="Vandepol N."/>
            <person name="Liber J."/>
            <person name="Desiro A."/>
            <person name="Na H."/>
            <person name="Kennedy M."/>
            <person name="Barry K."/>
            <person name="Grigoriev I.V."/>
            <person name="Miller A.N."/>
            <person name="O'Donnell K."/>
            <person name="Stajich J.E."/>
            <person name="Bonito G."/>
        </authorList>
    </citation>
    <scope>NUCLEOTIDE SEQUENCE</scope>
    <source>
        <strain evidence="1">REB-010B</strain>
    </source>
</reference>
<keyword evidence="2" id="KW-1185">Reference proteome</keyword>
<accession>A0A9P6US13</accession>
<sequence length="283" mass="32692">MTHRLITALSAPPHNLRVLAFSTDDLYLPFQDQEALRQKFKDNHLLEFRGLPGTHDIQLGESTLRALCDANEQVRQAQGSHTAASSSSSGIFVSIPSYDKALHSGRGDQLPRDQWPRVEAPVDVVLFEGWSLGFKSIHDPAQLQAIYQQHSTFPPYYLAKHPFSSIETVNRFLEAYEREWYSYLDVFVHLSAPNLTTIFKWRAEQERDLWMQKGKGMTEEQVKEFVSRFMPAYEVYLSRLEKENVFRDDPTARPSSRTQPWIGRHLRVNLNEERDLVSTTPVE</sequence>
<gene>
    <name evidence="1" type="ORF">BGZ99_006507</name>
</gene>
<name>A0A9P6US13_9FUNG</name>
<dbReference type="Gene3D" id="3.40.50.300">
    <property type="entry name" value="P-loop containing nucleotide triphosphate hydrolases"/>
    <property type="match status" value="1"/>
</dbReference>
<protein>
    <submittedName>
        <fullName evidence="1">Uncharacterized protein</fullName>
    </submittedName>
</protein>
<dbReference type="EMBL" id="JAAAIP010000441">
    <property type="protein sequence ID" value="KAG0317101.1"/>
    <property type="molecule type" value="Genomic_DNA"/>
</dbReference>
<dbReference type="OrthoDB" id="347435at2759"/>
<evidence type="ECO:0000313" key="1">
    <source>
        <dbReference type="EMBL" id="KAG0317101.1"/>
    </source>
</evidence>